<dbReference type="AlphaFoldDB" id="A0AA37WHR4"/>
<evidence type="ECO:0000313" key="2">
    <source>
        <dbReference type="Proteomes" id="UP001156601"/>
    </source>
</evidence>
<dbReference type="InterPro" id="IPR010869">
    <property type="entry name" value="DUF1501"/>
</dbReference>
<keyword evidence="2" id="KW-1185">Reference proteome</keyword>
<protein>
    <submittedName>
        <fullName evidence="1">Sulfatase</fullName>
    </submittedName>
</protein>
<dbReference type="Pfam" id="PF07394">
    <property type="entry name" value="DUF1501"/>
    <property type="match status" value="1"/>
</dbReference>
<organism evidence="1 2">
    <name type="scientific">Agaribacter marinus</name>
    <dbReference type="NCBI Taxonomy" id="1431249"/>
    <lineage>
        <taxon>Bacteria</taxon>
        <taxon>Pseudomonadati</taxon>
        <taxon>Pseudomonadota</taxon>
        <taxon>Gammaproteobacteria</taxon>
        <taxon>Alteromonadales</taxon>
        <taxon>Alteromonadaceae</taxon>
        <taxon>Agaribacter</taxon>
    </lineage>
</organism>
<dbReference type="PROSITE" id="PS51318">
    <property type="entry name" value="TAT"/>
    <property type="match status" value="1"/>
</dbReference>
<dbReference type="Gene3D" id="3.40.720.10">
    <property type="entry name" value="Alkaline Phosphatase, subunit A"/>
    <property type="match status" value="1"/>
</dbReference>
<dbReference type="Proteomes" id="UP001156601">
    <property type="component" value="Unassembled WGS sequence"/>
</dbReference>
<reference evidence="1" key="2">
    <citation type="submission" date="2023-01" db="EMBL/GenBank/DDBJ databases">
        <title>Draft genome sequence of Agaribacter marinus strain NBRC 110023.</title>
        <authorList>
            <person name="Sun Q."/>
            <person name="Mori K."/>
        </authorList>
    </citation>
    <scope>NUCLEOTIDE SEQUENCE</scope>
    <source>
        <strain evidence="1">NBRC 110023</strain>
    </source>
</reference>
<name>A0AA37WHR4_9ALTE</name>
<sequence length="493" mass="54848">MTNAKSISRREFLRSGAGLMAGAAAMSGGVPMLANAGIDHGYLGSPHFLPKAKRVIYLFQSGAPSTQDLFDYKPLLREQHKQELPDWVINGQRLTGMTADQNSFPICGSKWDFKQYGENGAWFSDLLPNIAGISDDLCIINSMATDAINHDPAITLMQTGFMLPGRPSFGAWVSYGLGSQNNSLPSFIVMTSRGTGRPNGQPLYSRLWGSGFLPSDYQGVQFRSGADSVLYLNNPSGIEGLTRRRMLDTIMKLNQKEYQRSGDHEILSRISQYEMSYRMQDSIPDATNLKDEPEHTFKLYGEDARTPGTYAANCLMARRLVERDVRFIQLYHTGWDQHGNMPGALPKQARDVDQATAGLITDLKQRGLLDDTLVVWGGEFGRTSYCQGELTEKNYGRDHHPRCFTMFMAGGGVKSGLIYGKTDDYGYNIVNADGQPIAGDKHHYVPGVVHIYDLQATIMHLLGIDHTGLTYKYQGRRFRLTDVHGHVVKELLV</sequence>
<dbReference type="RefSeq" id="WP_284216597.1">
    <property type="nucleotide sequence ID" value="NZ_BSOT01000005.1"/>
</dbReference>
<dbReference type="PANTHER" id="PTHR43737">
    <property type="entry name" value="BLL7424 PROTEIN"/>
    <property type="match status" value="1"/>
</dbReference>
<dbReference type="EMBL" id="BSOT01000005">
    <property type="protein sequence ID" value="GLR70293.1"/>
    <property type="molecule type" value="Genomic_DNA"/>
</dbReference>
<gene>
    <name evidence="1" type="ORF">GCM10007852_12010</name>
</gene>
<dbReference type="SUPFAM" id="SSF53649">
    <property type="entry name" value="Alkaline phosphatase-like"/>
    <property type="match status" value="1"/>
</dbReference>
<accession>A0AA37WHR4</accession>
<comment type="caution">
    <text evidence="1">The sequence shown here is derived from an EMBL/GenBank/DDBJ whole genome shotgun (WGS) entry which is preliminary data.</text>
</comment>
<evidence type="ECO:0000313" key="1">
    <source>
        <dbReference type="EMBL" id="GLR70293.1"/>
    </source>
</evidence>
<proteinExistence type="predicted"/>
<dbReference type="InterPro" id="IPR006311">
    <property type="entry name" value="TAT_signal"/>
</dbReference>
<reference evidence="1" key="1">
    <citation type="journal article" date="2014" name="Int. J. Syst. Evol. Microbiol.">
        <title>Complete genome sequence of Corynebacterium casei LMG S-19264T (=DSM 44701T), isolated from a smear-ripened cheese.</title>
        <authorList>
            <consortium name="US DOE Joint Genome Institute (JGI-PGF)"/>
            <person name="Walter F."/>
            <person name="Albersmeier A."/>
            <person name="Kalinowski J."/>
            <person name="Ruckert C."/>
        </authorList>
    </citation>
    <scope>NUCLEOTIDE SEQUENCE</scope>
    <source>
        <strain evidence="1">NBRC 110023</strain>
    </source>
</reference>
<dbReference type="InterPro" id="IPR017850">
    <property type="entry name" value="Alkaline_phosphatase_core_sf"/>
</dbReference>
<dbReference type="PANTHER" id="PTHR43737:SF1">
    <property type="entry name" value="DUF1501 DOMAIN-CONTAINING PROTEIN"/>
    <property type="match status" value="1"/>
</dbReference>